<evidence type="ECO:0000256" key="3">
    <source>
        <dbReference type="ARBA" id="ARBA00023125"/>
    </source>
</evidence>
<dbReference type="InterPro" id="IPR036390">
    <property type="entry name" value="WH_DNA-bd_sf"/>
</dbReference>
<dbReference type="Proteomes" id="UP000236454">
    <property type="component" value="Unassembled WGS sequence"/>
</dbReference>
<dbReference type="InterPro" id="IPR005119">
    <property type="entry name" value="LysR_subst-bd"/>
</dbReference>
<dbReference type="PRINTS" id="PR00039">
    <property type="entry name" value="HTHLYSR"/>
</dbReference>
<name>A0A1I7BTK7_9FLAO</name>
<keyword evidence="3" id="KW-0238">DNA-binding</keyword>
<dbReference type="Pfam" id="PF03466">
    <property type="entry name" value="LysR_substrate"/>
    <property type="match status" value="1"/>
</dbReference>
<keyword evidence="4" id="KW-0804">Transcription</keyword>
<dbReference type="Gene3D" id="1.10.10.10">
    <property type="entry name" value="Winged helix-like DNA-binding domain superfamily/Winged helix DNA-binding domain"/>
    <property type="match status" value="1"/>
</dbReference>
<dbReference type="PANTHER" id="PTHR30346">
    <property type="entry name" value="TRANSCRIPTIONAL DUAL REGULATOR HCAR-RELATED"/>
    <property type="match status" value="1"/>
</dbReference>
<reference evidence="6 7" key="1">
    <citation type="submission" date="2016-10" db="EMBL/GenBank/DDBJ databases">
        <authorList>
            <person name="de Groot N.N."/>
        </authorList>
    </citation>
    <scope>NUCLEOTIDE SEQUENCE [LARGE SCALE GENOMIC DNA]</scope>
    <source>
        <strain evidence="6 7">CGMCC 1.7005</strain>
    </source>
</reference>
<sequence>MDIQQIRYFLILAKELHFWRTSEKVYITQSSLSRRIKALEDELGVELFERNKRNVKLTEAGRFLKDKWEVLIDEIDRTHLHAKKIDEGATGYINICYPGSISFSFLPAVLERISSSLPQLKMDLMEPTDQNHGNLLLNYTIDLAFSREAVRNPAIQYKQLYKENICIVVPEKHWLTRENFTGLAQLKEENFIMSGLHYTTFYSSLLRQLFNEAEFDPHVSIESDFGSMILGLVSKNLGVSILPKSFQMAQMPGVRFIDIDQEIDLFVNYRKDDKSAVLKNILYIVDLLSEGFRVE</sequence>
<accession>A0A1I7BTK7</accession>
<dbReference type="Gene3D" id="3.40.190.10">
    <property type="entry name" value="Periplasmic binding protein-like II"/>
    <property type="match status" value="2"/>
</dbReference>
<evidence type="ECO:0000256" key="1">
    <source>
        <dbReference type="ARBA" id="ARBA00009437"/>
    </source>
</evidence>
<organism evidence="6 7">
    <name type="scientific">Lishizhenia tianjinensis</name>
    <dbReference type="NCBI Taxonomy" id="477690"/>
    <lineage>
        <taxon>Bacteria</taxon>
        <taxon>Pseudomonadati</taxon>
        <taxon>Bacteroidota</taxon>
        <taxon>Flavobacteriia</taxon>
        <taxon>Flavobacteriales</taxon>
        <taxon>Crocinitomicaceae</taxon>
        <taxon>Lishizhenia</taxon>
    </lineage>
</organism>
<evidence type="ECO:0000313" key="6">
    <source>
        <dbReference type="EMBL" id="SFT90517.1"/>
    </source>
</evidence>
<dbReference type="OrthoDB" id="9803735at2"/>
<dbReference type="STRING" id="477690.SAMN05216474_3061"/>
<evidence type="ECO:0000256" key="4">
    <source>
        <dbReference type="ARBA" id="ARBA00023163"/>
    </source>
</evidence>
<dbReference type="GO" id="GO:0032993">
    <property type="term" value="C:protein-DNA complex"/>
    <property type="evidence" value="ECO:0007669"/>
    <property type="project" value="TreeGrafter"/>
</dbReference>
<proteinExistence type="inferred from homology"/>
<dbReference type="GO" id="GO:0003677">
    <property type="term" value="F:DNA binding"/>
    <property type="evidence" value="ECO:0007669"/>
    <property type="project" value="UniProtKB-KW"/>
</dbReference>
<evidence type="ECO:0000313" key="7">
    <source>
        <dbReference type="Proteomes" id="UP000236454"/>
    </source>
</evidence>
<protein>
    <submittedName>
        <fullName evidence="6">Transcriptional regulator, LysR family</fullName>
    </submittedName>
</protein>
<keyword evidence="7" id="KW-1185">Reference proteome</keyword>
<dbReference type="RefSeq" id="WP_090253045.1">
    <property type="nucleotide sequence ID" value="NZ_FPAS01000007.1"/>
</dbReference>
<dbReference type="InterPro" id="IPR000847">
    <property type="entry name" value="LysR_HTH_N"/>
</dbReference>
<comment type="similarity">
    <text evidence="1">Belongs to the LysR transcriptional regulatory family.</text>
</comment>
<evidence type="ECO:0000259" key="5">
    <source>
        <dbReference type="PROSITE" id="PS50931"/>
    </source>
</evidence>
<keyword evidence="2" id="KW-0805">Transcription regulation</keyword>
<dbReference type="InterPro" id="IPR036388">
    <property type="entry name" value="WH-like_DNA-bd_sf"/>
</dbReference>
<dbReference type="Pfam" id="PF00126">
    <property type="entry name" value="HTH_1"/>
    <property type="match status" value="1"/>
</dbReference>
<dbReference type="PANTHER" id="PTHR30346:SF17">
    <property type="entry name" value="LYSR FAMILY TRANSCRIPTIONAL REGULATOR"/>
    <property type="match status" value="1"/>
</dbReference>
<dbReference type="SUPFAM" id="SSF53850">
    <property type="entry name" value="Periplasmic binding protein-like II"/>
    <property type="match status" value="1"/>
</dbReference>
<gene>
    <name evidence="6" type="ORF">SAMN05216474_3061</name>
</gene>
<dbReference type="SUPFAM" id="SSF46785">
    <property type="entry name" value="Winged helix' DNA-binding domain"/>
    <property type="match status" value="1"/>
</dbReference>
<dbReference type="CDD" id="cd08414">
    <property type="entry name" value="PBP2_LTTR_aromatics_like"/>
    <property type="match status" value="1"/>
</dbReference>
<evidence type="ECO:0000256" key="2">
    <source>
        <dbReference type="ARBA" id="ARBA00023015"/>
    </source>
</evidence>
<feature type="domain" description="HTH lysR-type" evidence="5">
    <location>
        <begin position="1"/>
        <end position="58"/>
    </location>
</feature>
<dbReference type="PROSITE" id="PS50931">
    <property type="entry name" value="HTH_LYSR"/>
    <property type="match status" value="1"/>
</dbReference>
<dbReference type="FunFam" id="1.10.10.10:FF:000001">
    <property type="entry name" value="LysR family transcriptional regulator"/>
    <property type="match status" value="1"/>
</dbReference>
<dbReference type="EMBL" id="FPAS01000007">
    <property type="protein sequence ID" value="SFT90517.1"/>
    <property type="molecule type" value="Genomic_DNA"/>
</dbReference>
<dbReference type="GO" id="GO:0003700">
    <property type="term" value="F:DNA-binding transcription factor activity"/>
    <property type="evidence" value="ECO:0007669"/>
    <property type="project" value="InterPro"/>
</dbReference>
<dbReference type="AlphaFoldDB" id="A0A1I7BTK7"/>